<protein>
    <submittedName>
        <fullName evidence="2">Putative quinate permease protein</fullName>
    </submittedName>
</protein>
<dbReference type="KEGG" id="tmn:UCRPA7_4817"/>
<evidence type="ECO:0000313" key="3">
    <source>
        <dbReference type="Proteomes" id="UP000014074"/>
    </source>
</evidence>
<dbReference type="RefSeq" id="XP_007915559.1">
    <property type="nucleotide sequence ID" value="XM_007917368.1"/>
</dbReference>
<dbReference type="GeneID" id="19325307"/>
<proteinExistence type="predicted"/>
<evidence type="ECO:0000313" key="2">
    <source>
        <dbReference type="EMBL" id="EON99549.1"/>
    </source>
</evidence>
<sequence length="213" mass="23927">MESSKPTTINSLPAEIRLAIWRATWQYRRVCITRSIVGERPSMVLLQRYAEDLSEQVQRDALSTLEGGGLVIEAAPQGYKLVKTITSTTAKLPVTLFINSEARTETLKHYQLAFALWGNESHVYFNFSLDNLEVTSHVNLSLVAPPSQLAKLKSVTIPAGYPDDSARISWNEQARDRCMEKPLGTGDMDDENRLLRQRTGEFLANVCPELVFL</sequence>
<reference evidence="3" key="1">
    <citation type="journal article" date="2013" name="Genome Announc.">
        <title>Draft genome sequence of the ascomycete Phaeoacremonium aleophilum strain UCR-PA7, a causal agent of the esca disease complex in grapevines.</title>
        <authorList>
            <person name="Blanco-Ulate B."/>
            <person name="Rolshausen P."/>
            <person name="Cantu D."/>
        </authorList>
    </citation>
    <scope>NUCLEOTIDE SEQUENCE [LARGE SCALE GENOMIC DNA]</scope>
    <source>
        <strain evidence="3">UCR-PA7</strain>
    </source>
</reference>
<organism evidence="2 3">
    <name type="scientific">Phaeoacremonium minimum (strain UCR-PA7)</name>
    <name type="common">Esca disease fungus</name>
    <name type="synonym">Togninia minima</name>
    <dbReference type="NCBI Taxonomy" id="1286976"/>
    <lineage>
        <taxon>Eukaryota</taxon>
        <taxon>Fungi</taxon>
        <taxon>Dikarya</taxon>
        <taxon>Ascomycota</taxon>
        <taxon>Pezizomycotina</taxon>
        <taxon>Sordariomycetes</taxon>
        <taxon>Sordariomycetidae</taxon>
        <taxon>Togniniales</taxon>
        <taxon>Togniniaceae</taxon>
        <taxon>Phaeoacremonium</taxon>
    </lineage>
</organism>
<evidence type="ECO:0000259" key="1">
    <source>
        <dbReference type="Pfam" id="PF20150"/>
    </source>
</evidence>
<dbReference type="OrthoDB" id="3473305at2759"/>
<feature type="domain" description="2EXR" evidence="1">
    <location>
        <begin position="11"/>
        <end position="131"/>
    </location>
</feature>
<dbReference type="HOGENOM" id="CLU_1295204_0_0_1"/>
<dbReference type="EMBL" id="KB933141">
    <property type="protein sequence ID" value="EON99549.1"/>
    <property type="molecule type" value="Genomic_DNA"/>
</dbReference>
<gene>
    <name evidence="2" type="ORF">UCRPA7_4817</name>
</gene>
<dbReference type="Proteomes" id="UP000014074">
    <property type="component" value="Unassembled WGS sequence"/>
</dbReference>
<accession>R8BJU1</accession>
<name>R8BJU1_PHAM7</name>
<dbReference type="InterPro" id="IPR045518">
    <property type="entry name" value="2EXR"/>
</dbReference>
<dbReference type="Pfam" id="PF20150">
    <property type="entry name" value="2EXR"/>
    <property type="match status" value="1"/>
</dbReference>
<keyword evidence="3" id="KW-1185">Reference proteome</keyword>
<dbReference type="PANTHER" id="PTHR35910">
    <property type="entry name" value="2EXR DOMAIN-CONTAINING PROTEIN"/>
    <property type="match status" value="1"/>
</dbReference>
<dbReference type="PANTHER" id="PTHR35910:SF1">
    <property type="entry name" value="2EXR DOMAIN-CONTAINING PROTEIN"/>
    <property type="match status" value="1"/>
</dbReference>
<dbReference type="AlphaFoldDB" id="R8BJU1"/>
<dbReference type="eggNOG" id="ENOG502RVYR">
    <property type="taxonomic scope" value="Eukaryota"/>
</dbReference>